<gene>
    <name evidence="3" type="ORF">SHI21_15270</name>
</gene>
<dbReference type="CDD" id="cd00586">
    <property type="entry name" value="4HBT"/>
    <property type="match status" value="1"/>
</dbReference>
<keyword evidence="2 3" id="KW-0378">Hydrolase</keyword>
<dbReference type="GO" id="GO:0016787">
    <property type="term" value="F:hydrolase activity"/>
    <property type="evidence" value="ECO:0007669"/>
    <property type="project" value="UniProtKB-KW"/>
</dbReference>
<organism evidence="3 4">
    <name type="scientific">Bacteriovorax antarcticus</name>
    <dbReference type="NCBI Taxonomy" id="3088717"/>
    <lineage>
        <taxon>Bacteria</taxon>
        <taxon>Pseudomonadati</taxon>
        <taxon>Bdellovibrionota</taxon>
        <taxon>Bacteriovoracia</taxon>
        <taxon>Bacteriovoracales</taxon>
        <taxon>Bacteriovoracaceae</taxon>
        <taxon>Bacteriovorax</taxon>
    </lineage>
</organism>
<accession>A0ABU5VWZ6</accession>
<dbReference type="EC" id="3.1.2.-" evidence="3"/>
<evidence type="ECO:0000256" key="2">
    <source>
        <dbReference type="ARBA" id="ARBA00022801"/>
    </source>
</evidence>
<sequence>MEYTFKPRFNDTDALGHINNASIATWFEEGRRSIFEYFVPDLDPKKWNLIIARLEIDYLAQGYYQKSVTVKTAVEKIGNSSFVLVQEAIQDGIIVSRGKSFLVCFDYANQKSTPIPESIKEKLKAHLLPPV</sequence>
<name>A0ABU5VWZ6_9BACT</name>
<evidence type="ECO:0000313" key="3">
    <source>
        <dbReference type="EMBL" id="MEA9357588.1"/>
    </source>
</evidence>
<dbReference type="InterPro" id="IPR050563">
    <property type="entry name" value="4-hydroxybenzoyl-CoA_TE"/>
</dbReference>
<evidence type="ECO:0000256" key="1">
    <source>
        <dbReference type="ARBA" id="ARBA00005953"/>
    </source>
</evidence>
<dbReference type="InterPro" id="IPR029069">
    <property type="entry name" value="HotDog_dom_sf"/>
</dbReference>
<dbReference type="Gene3D" id="3.10.129.10">
    <property type="entry name" value="Hotdog Thioesterase"/>
    <property type="match status" value="1"/>
</dbReference>
<proteinExistence type="inferred from homology"/>
<dbReference type="PANTHER" id="PTHR31793:SF27">
    <property type="entry name" value="NOVEL THIOESTERASE SUPERFAMILY DOMAIN AND SAPOSIN A-TYPE DOMAIN CONTAINING PROTEIN (0610012H03RIK)"/>
    <property type="match status" value="1"/>
</dbReference>
<dbReference type="Proteomes" id="UP001302274">
    <property type="component" value="Unassembled WGS sequence"/>
</dbReference>
<dbReference type="RefSeq" id="WP_323577659.1">
    <property type="nucleotide sequence ID" value="NZ_JAYGJQ010000002.1"/>
</dbReference>
<reference evidence="3 4" key="1">
    <citation type="submission" date="2023-11" db="EMBL/GenBank/DDBJ databases">
        <title>A Novel Polar Bacteriovorax (B. antarcticus) Isolated from the Biocrust in Antarctica.</title>
        <authorList>
            <person name="Mun W."/>
            <person name="Choi S.Y."/>
            <person name="Mitchell R.J."/>
        </authorList>
    </citation>
    <scope>NUCLEOTIDE SEQUENCE [LARGE SCALE GENOMIC DNA]</scope>
    <source>
        <strain evidence="3 4">PP10</strain>
    </source>
</reference>
<evidence type="ECO:0000313" key="4">
    <source>
        <dbReference type="Proteomes" id="UP001302274"/>
    </source>
</evidence>
<protein>
    <submittedName>
        <fullName evidence="3">Thioesterase family protein</fullName>
        <ecNumber evidence="3">3.1.2.-</ecNumber>
    </submittedName>
</protein>
<dbReference type="SUPFAM" id="SSF54637">
    <property type="entry name" value="Thioesterase/thiol ester dehydrase-isomerase"/>
    <property type="match status" value="1"/>
</dbReference>
<dbReference type="Pfam" id="PF13279">
    <property type="entry name" value="4HBT_2"/>
    <property type="match status" value="1"/>
</dbReference>
<keyword evidence="4" id="KW-1185">Reference proteome</keyword>
<dbReference type="EMBL" id="JAYGJQ010000002">
    <property type="protein sequence ID" value="MEA9357588.1"/>
    <property type="molecule type" value="Genomic_DNA"/>
</dbReference>
<dbReference type="PANTHER" id="PTHR31793">
    <property type="entry name" value="4-HYDROXYBENZOYL-COA THIOESTERASE FAMILY MEMBER"/>
    <property type="match status" value="1"/>
</dbReference>
<comment type="similarity">
    <text evidence="1">Belongs to the 4-hydroxybenzoyl-CoA thioesterase family.</text>
</comment>
<comment type="caution">
    <text evidence="3">The sequence shown here is derived from an EMBL/GenBank/DDBJ whole genome shotgun (WGS) entry which is preliminary data.</text>
</comment>